<reference evidence="9 10" key="1">
    <citation type="submission" date="2017-08" db="EMBL/GenBank/DDBJ databases">
        <authorList>
            <person name="de Groot N.N."/>
        </authorList>
    </citation>
    <scope>NUCLEOTIDE SEQUENCE [LARGE SCALE GENOMIC DNA]</scope>
    <source>
        <strain evidence="9 10">JC228</strain>
    </source>
</reference>
<evidence type="ECO:0000256" key="5">
    <source>
        <dbReference type="ARBA" id="ARBA00022833"/>
    </source>
</evidence>
<dbReference type="OrthoDB" id="9781031at2"/>
<evidence type="ECO:0000256" key="2">
    <source>
        <dbReference type="ARBA" id="ARBA00008072"/>
    </source>
</evidence>
<proteinExistence type="inferred from homology"/>
<sequence length="1722" mass="189415">MKKIVAYNHSVEIAEESKPSIRPSYVLVKTLYSVISPGTELLAIQSSEGKKIPLGYSAVGIVEEAGSEIEDVKIGDLVACYGAPYVHHAEYLLVPKTLFAKVPEHVDAREAALAGIGAIAIHALRIADLQFGETVIVTGLGLLGQMIAKIADAAAYKVIGYDLFEERTTMLQRETNIKTHSTIEGLENEIHMSTKGHGADAVLLCMGGKHTPLTGEILKWIRNRGKVVIVGDVEPEFPRSLMFSKEAQILISRAGGPGRYDSVYEAEAIDYPYGFVRWTEGRNIEEFIRLLSEERIDVSSFITEAVDFEDAPGEFKKLLNKKSATLTKIIDFTKKFSPVPSDYSLMSAAANAGIETANFDPSIIDLGSPIQTAQTIDAAYGQENGVNIVYTTVTGSASSGDWAKFNVIDIDHQRLLYSYPLEGASNAWSHCLTPDGRVYIGASRKMFVYSPDTKQVTDLGIPISGAESIWSLTSDESGNVYGGIYSASIGGRVFRIDAATLEITDLLGESVDHAEDYIRSIAYYDGYVYAGTGTTNGRVWKINPETKEKERIELPGTPEDPIYQGQYDSMGSVYGMSVVNHYLFAFFNGPSIILVFDLERQEWRDKVLTNIRGLMAVTGQHEGKVYTSKKDKYMWEIDIETLEERMAMPFDGSIRNSKWMEVQNQTEFDGPAMVTISFDGKIVLSDPRIQKRVVLPSLVDGQPLNLQAMEKGPDGNIYISSYMGTEGAVYDPAKQDQLSLFRLGQAEGMGSVGDTLYFGLYPKAEIYGWDTNYKILETGPVFLFEIGHEQDRPFVLQEGAGKLLIGTIPEYSEQGGALTVYDPDASDDANLPVFEVYRNIVENQSIAGLVYKDGIVYGSTTIHGGLGSDPIAVKAKLFAWDFATKTKVKEWELALDGLSATVPMISGLTVGPDGFIWGAANGFVFAFNPQNFEIVKSKNVYPEVTNYGRWRPVKQYWGLDGLLYTNVGGILTVIEPATMTSKILAENVLIFTLNNKNDIYFAQATKVMKRLAEQPQNLRFLIPEVLTVDNPAEILVEADIYGWTVNVSRIAEIESSDPEIASIEEGIIIPKKAGQVTLTGTYMGLSLPPQEITVKNPEPVQSYLKVLNNSYEKVDESGEIYGWSLLKGKNRDPSFSTTEKARSGQRSLKLVDSTTTGKTEYQSDFIFIEPGREYTAGVHVFISSKNNDIPDNKMPVNSQSFFQIRYFNENDEEVEAAEITNDKILIPIEEWFHVSLTSTAPEHAKSARLILNGYYGWMTAEYYDDAYMYTIADPRELPKVEVIAVESTALIYGSDLSLTVKSNQNALIEVREGDAIISAGIVEGSQPAELVIPAPSEGAHHYQVFVYKEGIGYGTPVSLPTVNVYGLSRIEVDPSQVELLVGDEEELKVSAIYGPLAVEVSDSAILSSYPEGIVDIQENRVTGIQEGEAMIVAEFNGQTTEVPVIVSNEVLQSIDLQIPNYQIAVGNSETVIVSGTYQNISDGSFEERIIGFGVQLISSNPSIAEIDGMNITGIASGEVTITAHYNGKQDSEHVIVYIPGEPVKTYLAIENHDFESILPDGTIPGWSIRQEKAGYTSISSSEEQSLSGTRSIKLIDATTSGYTALQSNLIAVEPGKEYTAGVSVYLGIPPVNPDTGLPFSSSRTLFQVRYYDENRQEINITSGLGITFETPRGSWIQKEFTSVAPANASYIRILLSSSNAWVTTAYYEDVYLYTMVETHEQE</sequence>
<dbReference type="Gene3D" id="3.90.180.10">
    <property type="entry name" value="Medium-chain alcohol dehydrogenases, catalytic domain"/>
    <property type="match status" value="2"/>
</dbReference>
<dbReference type="PANTHER" id="PTHR43350">
    <property type="entry name" value="NAD-DEPENDENT ALCOHOL DEHYDROGENASE"/>
    <property type="match status" value="1"/>
</dbReference>
<dbReference type="SUPFAM" id="SSF49373">
    <property type="entry name" value="Invasin/intimin cell-adhesion fragments"/>
    <property type="match status" value="1"/>
</dbReference>
<keyword evidence="3" id="KW-0479">Metal-binding</keyword>
<keyword evidence="4" id="KW-0378">Hydrolase</keyword>
<dbReference type="Proteomes" id="UP000219546">
    <property type="component" value="Unassembled WGS sequence"/>
</dbReference>
<dbReference type="PANTHER" id="PTHR43350:SF19">
    <property type="entry name" value="D-GULOSIDE 3-DEHYDROGENASE"/>
    <property type="match status" value="1"/>
</dbReference>
<evidence type="ECO:0000256" key="3">
    <source>
        <dbReference type="ARBA" id="ARBA00022723"/>
    </source>
</evidence>
<dbReference type="InterPro" id="IPR013149">
    <property type="entry name" value="ADH-like_C"/>
</dbReference>
<dbReference type="InterPro" id="IPR015943">
    <property type="entry name" value="WD40/YVTN_repeat-like_dom_sf"/>
</dbReference>
<dbReference type="GO" id="GO:0016491">
    <property type="term" value="F:oxidoreductase activity"/>
    <property type="evidence" value="ECO:0007669"/>
    <property type="project" value="UniProtKB-KW"/>
</dbReference>
<dbReference type="Pfam" id="PF02018">
    <property type="entry name" value="CBM_4_9"/>
    <property type="match status" value="1"/>
</dbReference>
<dbReference type="Gene3D" id="2.60.40.1080">
    <property type="match status" value="2"/>
</dbReference>
<evidence type="ECO:0000313" key="10">
    <source>
        <dbReference type="Proteomes" id="UP000219546"/>
    </source>
</evidence>
<dbReference type="InterPro" id="IPR011032">
    <property type="entry name" value="GroES-like_sf"/>
</dbReference>
<dbReference type="Pfam" id="PF00107">
    <property type="entry name" value="ADH_zinc_N"/>
    <property type="match status" value="1"/>
</dbReference>
<dbReference type="Gene3D" id="2.130.10.10">
    <property type="entry name" value="YVTN repeat-like/Quinoprotein amine dehydrogenase"/>
    <property type="match status" value="1"/>
</dbReference>
<name>A0A285CYS7_9BACI</name>
<keyword evidence="5" id="KW-0862">Zinc</keyword>
<dbReference type="CDD" id="cd08255">
    <property type="entry name" value="2-desacetyl-2-hydroxyethyl_bacteriochlorophyllide_like"/>
    <property type="match status" value="1"/>
</dbReference>
<dbReference type="GO" id="GO:0046872">
    <property type="term" value="F:metal ion binding"/>
    <property type="evidence" value="ECO:0007669"/>
    <property type="project" value="UniProtKB-KW"/>
</dbReference>
<dbReference type="GO" id="GO:0016798">
    <property type="term" value="F:hydrolase activity, acting on glycosyl bonds"/>
    <property type="evidence" value="ECO:0007669"/>
    <property type="project" value="InterPro"/>
</dbReference>
<dbReference type="SUPFAM" id="SSF50998">
    <property type="entry name" value="Quinoprotein alcohol dehydrogenase-like"/>
    <property type="match status" value="1"/>
</dbReference>
<keyword evidence="10" id="KW-1185">Reference proteome</keyword>
<feature type="domain" description="Alcohol dehydrogenase-like C-terminal" evidence="7">
    <location>
        <begin position="143"/>
        <end position="262"/>
    </location>
</feature>
<comment type="cofactor">
    <cofactor evidence="1">
        <name>Zn(2+)</name>
        <dbReference type="ChEBI" id="CHEBI:29105"/>
    </cofactor>
</comment>
<evidence type="ECO:0000259" key="8">
    <source>
        <dbReference type="Pfam" id="PF02018"/>
    </source>
</evidence>
<dbReference type="InterPro" id="IPR011047">
    <property type="entry name" value="Quinoprotein_ADH-like_sf"/>
</dbReference>
<dbReference type="EMBL" id="OAOP01000006">
    <property type="protein sequence ID" value="SNX72689.1"/>
    <property type="molecule type" value="Genomic_DNA"/>
</dbReference>
<gene>
    <name evidence="9" type="ORF">SAMN05877753_106173</name>
</gene>
<dbReference type="Gene3D" id="3.40.50.720">
    <property type="entry name" value="NAD(P)-binding Rossmann-like Domain"/>
    <property type="match status" value="1"/>
</dbReference>
<dbReference type="SUPFAM" id="SSF63829">
    <property type="entry name" value="Calcium-dependent phosphotriesterase"/>
    <property type="match status" value="1"/>
</dbReference>
<protein>
    <submittedName>
        <fullName evidence="9">Threonine dehydrogenase-like Zn-dependent dehydrogenase</fullName>
    </submittedName>
</protein>
<organism evidence="9 10">
    <name type="scientific">Bacillus oleivorans</name>
    <dbReference type="NCBI Taxonomy" id="1448271"/>
    <lineage>
        <taxon>Bacteria</taxon>
        <taxon>Bacillati</taxon>
        <taxon>Bacillota</taxon>
        <taxon>Bacilli</taxon>
        <taxon>Bacillales</taxon>
        <taxon>Bacillaceae</taxon>
        <taxon>Bacillus</taxon>
    </lineage>
</organism>
<dbReference type="InterPro" id="IPR003305">
    <property type="entry name" value="CenC_carb-bd"/>
</dbReference>
<comment type="similarity">
    <text evidence="2">Belongs to the zinc-containing alcohol dehydrogenase family.</text>
</comment>
<evidence type="ECO:0000259" key="7">
    <source>
        <dbReference type="Pfam" id="PF00107"/>
    </source>
</evidence>
<accession>A0A285CYS7</accession>
<feature type="domain" description="CBM-cenC" evidence="8">
    <location>
        <begin position="1549"/>
        <end position="1689"/>
    </location>
</feature>
<dbReference type="InterPro" id="IPR008964">
    <property type="entry name" value="Invasin/intimin_cell_adhesion"/>
</dbReference>
<evidence type="ECO:0000313" key="9">
    <source>
        <dbReference type="EMBL" id="SNX72689.1"/>
    </source>
</evidence>
<evidence type="ECO:0000256" key="6">
    <source>
        <dbReference type="ARBA" id="ARBA00023002"/>
    </source>
</evidence>
<dbReference type="SUPFAM" id="SSF50129">
    <property type="entry name" value="GroES-like"/>
    <property type="match status" value="1"/>
</dbReference>
<evidence type="ECO:0000256" key="4">
    <source>
        <dbReference type="ARBA" id="ARBA00022801"/>
    </source>
</evidence>
<evidence type="ECO:0000256" key="1">
    <source>
        <dbReference type="ARBA" id="ARBA00001947"/>
    </source>
</evidence>
<dbReference type="SUPFAM" id="SSF51735">
    <property type="entry name" value="NAD(P)-binding Rossmann-fold domains"/>
    <property type="match status" value="1"/>
</dbReference>
<dbReference type="Gene3D" id="2.60.120.260">
    <property type="entry name" value="Galactose-binding domain-like"/>
    <property type="match status" value="2"/>
</dbReference>
<dbReference type="RefSeq" id="WP_097159333.1">
    <property type="nucleotide sequence ID" value="NZ_JBEPMQ010000005.1"/>
</dbReference>
<keyword evidence="6" id="KW-0560">Oxidoreductase</keyword>
<dbReference type="InterPro" id="IPR036291">
    <property type="entry name" value="NAD(P)-bd_dom_sf"/>
</dbReference>